<name>A0A8K0UDI1_9AGAR</name>
<protein>
    <submittedName>
        <fullName evidence="1">Uncharacterized protein</fullName>
    </submittedName>
</protein>
<reference evidence="1" key="1">
    <citation type="journal article" date="2021" name="New Phytol.">
        <title>Evolutionary innovations through gain and loss of genes in the ectomycorrhizal Boletales.</title>
        <authorList>
            <person name="Wu G."/>
            <person name="Miyauchi S."/>
            <person name="Morin E."/>
            <person name="Kuo A."/>
            <person name="Drula E."/>
            <person name="Varga T."/>
            <person name="Kohler A."/>
            <person name="Feng B."/>
            <person name="Cao Y."/>
            <person name="Lipzen A."/>
            <person name="Daum C."/>
            <person name="Hundley H."/>
            <person name="Pangilinan J."/>
            <person name="Johnson J."/>
            <person name="Barry K."/>
            <person name="LaButti K."/>
            <person name="Ng V."/>
            <person name="Ahrendt S."/>
            <person name="Min B."/>
            <person name="Choi I.G."/>
            <person name="Park H."/>
            <person name="Plett J.M."/>
            <person name="Magnuson J."/>
            <person name="Spatafora J.W."/>
            <person name="Nagy L.G."/>
            <person name="Henrissat B."/>
            <person name="Grigoriev I.V."/>
            <person name="Yang Z.L."/>
            <person name="Xu J."/>
            <person name="Martin F.M."/>
        </authorList>
    </citation>
    <scope>NUCLEOTIDE SEQUENCE</scope>
    <source>
        <strain evidence="1">KKN 215</strain>
    </source>
</reference>
<sequence length="223" mass="25203">MSVTLGTSALWTAFCVTVKCKGDTPNLKAAESRTSSTRVQGDFPGCAMRYLPKADGELKQFNLSQLEYVDLNTDTQSAVHFVEQMVGKHRALAPHLRSLLHANGREIDAVEIGFNKVVFYAHGCELEEKPMHKRNRVLSHDIPRFRCVLAMEEEGRRELAREYLGVPDLLTELSLRDVSMLRVDYMARNELSRSSNREEDSWAALSRSMLINVTTSLSDLLAW</sequence>
<dbReference type="EMBL" id="JAEVFJ010000060">
    <property type="protein sequence ID" value="KAH8078060.1"/>
    <property type="molecule type" value="Genomic_DNA"/>
</dbReference>
<keyword evidence="2" id="KW-1185">Reference proteome</keyword>
<proteinExistence type="predicted"/>
<dbReference type="Proteomes" id="UP000813824">
    <property type="component" value="Unassembled WGS sequence"/>
</dbReference>
<comment type="caution">
    <text evidence="1">The sequence shown here is derived from an EMBL/GenBank/DDBJ whole genome shotgun (WGS) entry which is preliminary data.</text>
</comment>
<evidence type="ECO:0000313" key="2">
    <source>
        <dbReference type="Proteomes" id="UP000813824"/>
    </source>
</evidence>
<accession>A0A8K0UDI1</accession>
<gene>
    <name evidence="1" type="ORF">BXZ70DRAFT_1080946</name>
</gene>
<evidence type="ECO:0000313" key="1">
    <source>
        <dbReference type="EMBL" id="KAH8078060.1"/>
    </source>
</evidence>
<organism evidence="1 2">
    <name type="scientific">Cristinia sonorae</name>
    <dbReference type="NCBI Taxonomy" id="1940300"/>
    <lineage>
        <taxon>Eukaryota</taxon>
        <taxon>Fungi</taxon>
        <taxon>Dikarya</taxon>
        <taxon>Basidiomycota</taxon>
        <taxon>Agaricomycotina</taxon>
        <taxon>Agaricomycetes</taxon>
        <taxon>Agaricomycetidae</taxon>
        <taxon>Agaricales</taxon>
        <taxon>Pleurotineae</taxon>
        <taxon>Stephanosporaceae</taxon>
        <taxon>Cristinia</taxon>
    </lineage>
</organism>
<dbReference type="AlphaFoldDB" id="A0A8K0UDI1"/>